<evidence type="ECO:0000256" key="7">
    <source>
        <dbReference type="ARBA" id="ARBA00022989"/>
    </source>
</evidence>
<keyword evidence="8 10" id="KW-0472">Membrane</keyword>
<comment type="similarity">
    <text evidence="2">Belongs to the EMC1 family.</text>
</comment>
<evidence type="ECO:0000256" key="1">
    <source>
        <dbReference type="ARBA" id="ARBA00004115"/>
    </source>
</evidence>
<evidence type="ECO:0000256" key="4">
    <source>
        <dbReference type="ARBA" id="ARBA00022692"/>
    </source>
</evidence>
<protein>
    <recommendedName>
        <fullName evidence="3">ER membrane protein complex subunit 1</fullName>
    </recommendedName>
</protein>
<feature type="chain" id="PRO_5040890192" description="ER membrane protein complex subunit 1" evidence="11">
    <location>
        <begin position="21"/>
        <end position="1223"/>
    </location>
</feature>
<evidence type="ECO:0000256" key="10">
    <source>
        <dbReference type="SAM" id="Phobius"/>
    </source>
</evidence>
<dbReference type="Proteomes" id="UP001165083">
    <property type="component" value="Unassembled WGS sequence"/>
</dbReference>
<keyword evidence="15" id="KW-1185">Reference proteome</keyword>
<dbReference type="Pfam" id="PF07774">
    <property type="entry name" value="EMC1_C"/>
    <property type="match status" value="1"/>
</dbReference>
<evidence type="ECO:0000256" key="2">
    <source>
        <dbReference type="ARBA" id="ARBA00007904"/>
    </source>
</evidence>
<evidence type="ECO:0000313" key="14">
    <source>
        <dbReference type="EMBL" id="GMF19716.1"/>
    </source>
</evidence>
<keyword evidence="9" id="KW-0325">Glycoprotein</keyword>
<sequence>MRQYLLMLLGATFLVTATTATVVEPGFPALAQSRDPHSRDKGYSRLLRTHTTMDGNDDSNDERTLTDAIQKLKVQMSLAVGVPARKAYKLLKIDKSLYYVGTKEFKTLIKYVDEFNMKHPNKKQSVYETLEKVEGDKTAAAMINEGLTYPSSRLISERLLAEQFESWLREGRSPKYAVEMLLKNEDSRQANIFEKTGWGPWLSYVDAFNRRFPAQRMSPDSVLRDVYRDKNYFLELEKALKNPKTKDIAQKFETEYLAALLHEGKSADDVFKLFRIRVYTNHPTAGLRPWADYVKLADKENPEATMVKVLIENFGKETLLGKLEYWMQLPETKELATEWLAVMKSSGYVSRLWDQNSGVLLWDEVTNEGPAPEEGLFGGLFSLDGDHSVVLTAASVAMVTVKDGQVKVQTLPESFTKEAIEAAELSWQVGSDNTVLFVLAGSHMLQFELASGRAVNHFTRPEIEDSDKGDVQATTVLRRDSEQGKVVAVTLTKDQLLLQGLENKEDAHEIALSSLKLDGDKVVAIDASISNSLVVVLASGKRAILKISSALAVEVSAVVAAEGALMESVTDDPVLFHAAAKSGGKLAEVTSYSLGKSVAPVSWDAELDLAAFGGDVSRAFVGCPNTKKDSVPSCRAVLVLKDDALIMTSNEEDAEVASNGNVQWVREESLANIKRVRWITPAETEIEKQALKRIPSFMEEVELEIKHLQHLVEKVMSFSSTLFEEGTRQRGVDRSRAARKEPPNAHLFGFSKYIMVLTESGKLFAIRAEASTVAWSAFVGPEYQLSVTRDHPALGSGAELLLASNSTELIWLDGDDGHQLDAASAGAATGASWVVVLPKRKHLTTDEEPTARRTVAVVSEDTLKVSLYPKETAEFAHPELDNFYFYRFDKTTNVLRGYFIENEGDAKNVDYHAREAWSIVLPRDQKIIATSHHHDHSVIDSAVTITGDDSLLIKYLNPNLFGLATVVSEPAEGDNEASSVLHVSLIDSVAGRIIHRARHAHAFGPVRMVQSENWLVYSYWNAKEKRTELVSLSLFDGAVGMHSLNPWKRPSWTDTRSSFDSKAPFVLQKSFIYPTKITVTHGITPQSVLVGMETGQIFKLARNFIDPRQPEKPLTPEEQAEGLMMYSPLVPVYNRPQAMLTYNQTVANLNSISTASAELESTTLVFAHGLDMFYVRMTPAKSFDLLPSDFNHEMLILLCLAFLVATFVTKALARRKALKTAWQ</sequence>
<feature type="transmembrane region" description="Helical" evidence="10">
    <location>
        <begin position="1194"/>
        <end position="1213"/>
    </location>
</feature>
<dbReference type="GO" id="GO:0034975">
    <property type="term" value="P:protein folding in endoplasmic reticulum"/>
    <property type="evidence" value="ECO:0007669"/>
    <property type="project" value="TreeGrafter"/>
</dbReference>
<gene>
    <name evidence="14" type="ORF">Plil01_000756500</name>
</gene>
<dbReference type="InterPro" id="IPR058545">
    <property type="entry name" value="Beta-prop_EMC1_1st"/>
</dbReference>
<dbReference type="PANTHER" id="PTHR21573:SF0">
    <property type="entry name" value="ER MEMBRANE PROTEIN COMPLEX SUBUNIT 1"/>
    <property type="match status" value="1"/>
</dbReference>
<feature type="domain" description="ER membrane protein complex subunit 1 C-terminal" evidence="12">
    <location>
        <begin position="1011"/>
        <end position="1222"/>
    </location>
</feature>
<evidence type="ECO:0000256" key="5">
    <source>
        <dbReference type="ARBA" id="ARBA00022729"/>
    </source>
</evidence>
<evidence type="ECO:0000256" key="6">
    <source>
        <dbReference type="ARBA" id="ARBA00022824"/>
    </source>
</evidence>
<dbReference type="OrthoDB" id="28092at2759"/>
<dbReference type="AlphaFoldDB" id="A0A9W6TU70"/>
<evidence type="ECO:0000259" key="12">
    <source>
        <dbReference type="Pfam" id="PF07774"/>
    </source>
</evidence>
<dbReference type="InterPro" id="IPR026895">
    <property type="entry name" value="EMC1"/>
</dbReference>
<accession>A0A9W6TU70</accession>
<evidence type="ECO:0000256" key="8">
    <source>
        <dbReference type="ARBA" id="ARBA00023136"/>
    </source>
</evidence>
<evidence type="ECO:0000259" key="13">
    <source>
        <dbReference type="Pfam" id="PF25293"/>
    </source>
</evidence>
<dbReference type="PANTHER" id="PTHR21573">
    <property type="entry name" value="ER MEMBRANE PROTEIN COMPLEX SUBUNIT 1"/>
    <property type="match status" value="1"/>
</dbReference>
<comment type="subcellular location">
    <subcellularLocation>
        <location evidence="1">Endoplasmic reticulum membrane</location>
        <topology evidence="1">Single-pass type I membrane protein</topology>
    </subcellularLocation>
</comment>
<organism evidence="14 15">
    <name type="scientific">Phytophthora lilii</name>
    <dbReference type="NCBI Taxonomy" id="2077276"/>
    <lineage>
        <taxon>Eukaryota</taxon>
        <taxon>Sar</taxon>
        <taxon>Stramenopiles</taxon>
        <taxon>Oomycota</taxon>
        <taxon>Peronosporomycetes</taxon>
        <taxon>Peronosporales</taxon>
        <taxon>Peronosporaceae</taxon>
        <taxon>Phytophthora</taxon>
    </lineage>
</organism>
<dbReference type="InterPro" id="IPR011678">
    <property type="entry name" value="EMC1_C"/>
</dbReference>
<feature type="domain" description="EMC1 first beta-propeller" evidence="13">
    <location>
        <begin position="341"/>
        <end position="668"/>
    </location>
</feature>
<comment type="caution">
    <text evidence="14">The sequence shown here is derived from an EMBL/GenBank/DDBJ whole genome shotgun (WGS) entry which is preliminary data.</text>
</comment>
<dbReference type="EMBL" id="BSXW01000354">
    <property type="protein sequence ID" value="GMF19716.1"/>
    <property type="molecule type" value="Genomic_DNA"/>
</dbReference>
<feature type="signal peptide" evidence="11">
    <location>
        <begin position="1"/>
        <end position="20"/>
    </location>
</feature>
<name>A0A9W6TU70_9STRA</name>
<evidence type="ECO:0000256" key="3">
    <source>
        <dbReference type="ARBA" id="ARBA00020824"/>
    </source>
</evidence>
<keyword evidence="5 11" id="KW-0732">Signal</keyword>
<reference evidence="14" key="1">
    <citation type="submission" date="2023-04" db="EMBL/GenBank/DDBJ databases">
        <title>Phytophthora lilii NBRC 32176.</title>
        <authorList>
            <person name="Ichikawa N."/>
            <person name="Sato H."/>
            <person name="Tonouchi N."/>
        </authorList>
    </citation>
    <scope>NUCLEOTIDE SEQUENCE</scope>
    <source>
        <strain evidence="14">NBRC 32176</strain>
    </source>
</reference>
<proteinExistence type="inferred from homology"/>
<keyword evidence="6" id="KW-0256">Endoplasmic reticulum</keyword>
<evidence type="ECO:0000313" key="15">
    <source>
        <dbReference type="Proteomes" id="UP001165083"/>
    </source>
</evidence>
<keyword evidence="4 10" id="KW-0812">Transmembrane</keyword>
<evidence type="ECO:0000256" key="11">
    <source>
        <dbReference type="SAM" id="SignalP"/>
    </source>
</evidence>
<evidence type="ECO:0000256" key="9">
    <source>
        <dbReference type="ARBA" id="ARBA00023180"/>
    </source>
</evidence>
<dbReference type="GO" id="GO:0072546">
    <property type="term" value="C:EMC complex"/>
    <property type="evidence" value="ECO:0007669"/>
    <property type="project" value="InterPro"/>
</dbReference>
<keyword evidence="7 10" id="KW-1133">Transmembrane helix</keyword>
<dbReference type="Pfam" id="PF25293">
    <property type="entry name" value="Beta-prop_EMC1_N"/>
    <property type="match status" value="1"/>
</dbReference>